<feature type="transmembrane region" description="Helical" evidence="2">
    <location>
        <begin position="572"/>
        <end position="592"/>
    </location>
</feature>
<proteinExistence type="predicted"/>
<evidence type="ECO:0000313" key="3">
    <source>
        <dbReference type="EMBL" id="AIT62206.1"/>
    </source>
</evidence>
<sequence length="910" mass="101024">MGNGPDARQVRSALVDYTALGMIDRFLWADVSDSFVIDDARIENIEFTRTAGLNITRGQMSDLFLHDEGKKILLVILDMAGDSRYRDDVLRDLSHEVGQRLRTTSEVVHLFVPNESSSTPLQYGDFQTLILSPEDAATPLSPGAAVNYPAAQHTASTLASATGLWGTSTESPFYDAMSSRQMTGNRGYGRLLRSFHHYRDASKAESELYRQVFDIETRLPHPVLEGERRVLDIGDDDAATTRYADAIMERYGNEFVSSRRPLEGTVSRHVGFFETVKRFFVFFFTNVFGTPRQLLNEAAVAGRRSLAGAAQKMLFGEDSHIEVMLGGQSGKETHSIRQIAQAAEQVNREVYGESLNMAQQQRLSLFWQAYSGAAMTLVDGGRHGVASDEVAGPHIDNTPAIVSSTKRSVPSDDAAFDSENRRLRELVGRNMSESRIQAWDASGAEDYYRNIERASRNTTNKQIHELKDRFMSWAEDSQTTFGWKVGQRVKYKLNEAQEKLTAIRNDAHRVEDELGALPDTEAQRRAMVAKMRVLMGLWFVLMLVLVYLWAAFANPDRYWSVVQWDFFTWQRTLFVGIVISVVILIWQMVIFARAHRVIYEVGEKRRVLTANLGILVKDVQAASNEVQQCAVAYQQFSAWSRILGRALAHPFGKVALDDATSRHPEEGLPRNTVVTVMDFPADQLATQADAMRRGIFGRGWAGQALERHLERGMEVAQAKQVGPDEFHKLYGQPGENSQLAEISRACLDGTEFDNFDHADQLWDDNLAALRTTGDIIDRGSSVGDLRSAMQRIDAGSTGSQSFSTRALTPQGTNAGAGDVDDEVRYAEENRSEESLSEAFTVVEYGRSVSITGFGTDAAQGGYNEPTGISLPTFGQPARPETPAPQGTFNPFSPATENPQTQPPAGFDGLI</sequence>
<feature type="transmembrane region" description="Helical" evidence="2">
    <location>
        <begin position="533"/>
        <end position="552"/>
    </location>
</feature>
<dbReference type="STRING" id="558173.CDOO_02720"/>
<keyword evidence="2" id="KW-1133">Transmembrane helix</keyword>
<keyword evidence="2" id="KW-0472">Membrane</keyword>
<dbReference type="AlphaFoldDB" id="A0A097IJ88"/>
<dbReference type="EMBL" id="CP006764">
    <property type="protein sequence ID" value="AIT62206.1"/>
    <property type="molecule type" value="Genomic_DNA"/>
</dbReference>
<dbReference type="Proteomes" id="UP000029914">
    <property type="component" value="Chromosome"/>
</dbReference>
<gene>
    <name evidence="3" type="ORF">CDOO_02720</name>
</gene>
<name>A0A097IJ88_9CORY</name>
<feature type="compositionally biased region" description="Polar residues" evidence="1">
    <location>
        <begin position="884"/>
        <end position="899"/>
    </location>
</feature>
<keyword evidence="4" id="KW-1185">Reference proteome</keyword>
<feature type="region of interest" description="Disordered" evidence="1">
    <location>
        <begin position="858"/>
        <end position="910"/>
    </location>
</feature>
<dbReference type="HOGENOM" id="CLU_012308_0_0_11"/>
<dbReference type="eggNOG" id="ENOG5031Q91">
    <property type="taxonomic scope" value="Bacteria"/>
</dbReference>
<protein>
    <submittedName>
        <fullName evidence="3">Uncharacterized protein</fullName>
    </submittedName>
</protein>
<dbReference type="KEGG" id="cdo:CDOO_02720"/>
<accession>A0A097IJ88</accession>
<evidence type="ECO:0000256" key="2">
    <source>
        <dbReference type="SAM" id="Phobius"/>
    </source>
</evidence>
<organism evidence="3 4">
    <name type="scientific">Corynebacterium doosanense CAU 212 = DSM 45436</name>
    <dbReference type="NCBI Taxonomy" id="558173"/>
    <lineage>
        <taxon>Bacteria</taxon>
        <taxon>Bacillati</taxon>
        <taxon>Actinomycetota</taxon>
        <taxon>Actinomycetes</taxon>
        <taxon>Mycobacteriales</taxon>
        <taxon>Corynebacteriaceae</taxon>
        <taxon>Corynebacterium</taxon>
    </lineage>
</organism>
<evidence type="ECO:0000313" key="4">
    <source>
        <dbReference type="Proteomes" id="UP000029914"/>
    </source>
</evidence>
<evidence type="ECO:0000256" key="1">
    <source>
        <dbReference type="SAM" id="MobiDB-lite"/>
    </source>
</evidence>
<feature type="region of interest" description="Disordered" evidence="1">
    <location>
        <begin position="795"/>
        <end position="820"/>
    </location>
</feature>
<feature type="compositionally biased region" description="Polar residues" evidence="1">
    <location>
        <begin position="796"/>
        <end position="813"/>
    </location>
</feature>
<reference evidence="3 4" key="1">
    <citation type="submission" date="2013-09" db="EMBL/GenBank/DDBJ databases">
        <title>Complete genome sequence of Corynebacterium doosanense CAU 212(T) (=DSM 45436(T)), isolated from activated sludge.</title>
        <authorList>
            <person name="Schaffert L."/>
            <person name="Albersmeier A."/>
            <person name="Kalinowski J."/>
            <person name="Ruckert C."/>
        </authorList>
    </citation>
    <scope>NUCLEOTIDE SEQUENCE [LARGE SCALE GENOMIC DNA]</scope>
    <source>
        <strain evidence="3 4">CAU 212</strain>
    </source>
</reference>
<keyword evidence="2" id="KW-0812">Transmembrane</keyword>